<sequence length="91" mass="9921">MQRMEEMQMPEEILETPTAAHILHDMHTAADDNLLSSFPLESSEDTIDGGDMHDSILSVFDDSSNSSPPPCPIVIDTVPDDDDFLFPGTSG</sequence>
<evidence type="ECO:0000256" key="1">
    <source>
        <dbReference type="SAM" id="MobiDB-lite"/>
    </source>
</evidence>
<keyword evidence="3" id="KW-1185">Reference proteome</keyword>
<evidence type="ECO:0000313" key="2">
    <source>
        <dbReference type="EMBL" id="EGT34683.1"/>
    </source>
</evidence>
<dbReference type="AlphaFoldDB" id="G0MKZ6"/>
<dbReference type="STRING" id="135651.G0MKZ6"/>
<name>G0MKZ6_CAEBE</name>
<gene>
    <name evidence="2" type="ORF">CAEBREN_02482</name>
</gene>
<protein>
    <submittedName>
        <fullName evidence="2">Uncharacterized protein</fullName>
    </submittedName>
</protein>
<accession>G0MKZ6</accession>
<feature type="region of interest" description="Disordered" evidence="1">
    <location>
        <begin position="40"/>
        <end position="91"/>
    </location>
</feature>
<dbReference type="HOGENOM" id="CLU_158180_0_0_1"/>
<dbReference type="Proteomes" id="UP000008068">
    <property type="component" value="Unassembled WGS sequence"/>
</dbReference>
<organism evidence="3">
    <name type="scientific">Caenorhabditis brenneri</name>
    <name type="common">Nematode worm</name>
    <dbReference type="NCBI Taxonomy" id="135651"/>
    <lineage>
        <taxon>Eukaryota</taxon>
        <taxon>Metazoa</taxon>
        <taxon>Ecdysozoa</taxon>
        <taxon>Nematoda</taxon>
        <taxon>Chromadorea</taxon>
        <taxon>Rhabditida</taxon>
        <taxon>Rhabditina</taxon>
        <taxon>Rhabditomorpha</taxon>
        <taxon>Rhabditoidea</taxon>
        <taxon>Rhabditidae</taxon>
        <taxon>Peloderinae</taxon>
        <taxon>Caenorhabditis</taxon>
    </lineage>
</organism>
<proteinExistence type="predicted"/>
<dbReference type="InParanoid" id="G0MKZ6"/>
<dbReference type="FunCoup" id="G0MKZ6">
    <property type="interactions" value="286"/>
</dbReference>
<evidence type="ECO:0000313" key="3">
    <source>
        <dbReference type="Proteomes" id="UP000008068"/>
    </source>
</evidence>
<dbReference type="OMA" id="MEEMQMP"/>
<dbReference type="EMBL" id="GL379799">
    <property type="protein sequence ID" value="EGT34683.1"/>
    <property type="molecule type" value="Genomic_DNA"/>
</dbReference>
<dbReference type="eggNOG" id="KOG1911">
    <property type="taxonomic scope" value="Eukaryota"/>
</dbReference>
<reference evidence="3" key="1">
    <citation type="submission" date="2011-07" db="EMBL/GenBank/DDBJ databases">
        <authorList>
            <consortium name="Caenorhabditis brenneri Sequencing and Analysis Consortium"/>
            <person name="Wilson R.K."/>
        </authorList>
    </citation>
    <scope>NUCLEOTIDE SEQUENCE [LARGE SCALE GENOMIC DNA]</scope>
    <source>
        <strain evidence="3">PB2801</strain>
    </source>
</reference>